<reference evidence="1 2" key="1">
    <citation type="journal article" date="2015" name="Int. J. Syst. Evol. Microbiol.">
        <title>Methanoculleus sediminis sp. nov., a methanogen from sediments near a submarine mud volcano.</title>
        <authorList>
            <person name="Chen S.C."/>
            <person name="Chen M.F."/>
            <person name="Lai M.C."/>
            <person name="Weng C.Y."/>
            <person name="Wu S.Y."/>
            <person name="Lin S."/>
            <person name="Yang T.F."/>
            <person name="Chen P.C."/>
        </authorList>
    </citation>
    <scope>NUCLEOTIDE SEQUENCE [LARGE SCALE GENOMIC DNA]</scope>
    <source>
        <strain evidence="1 2">S3Fa</strain>
    </source>
</reference>
<proteinExistence type="predicted"/>
<dbReference type="PATRIC" id="fig|1550566.3.peg.1649"/>
<dbReference type="AlphaFoldDB" id="A0A0H1QY75"/>
<organism evidence="1 2">
    <name type="scientific">Methanoculleus sediminis</name>
    <dbReference type="NCBI Taxonomy" id="1550566"/>
    <lineage>
        <taxon>Archaea</taxon>
        <taxon>Methanobacteriati</taxon>
        <taxon>Methanobacteriota</taxon>
        <taxon>Stenosarchaea group</taxon>
        <taxon>Methanomicrobia</taxon>
        <taxon>Methanomicrobiales</taxon>
        <taxon>Methanomicrobiaceae</taxon>
        <taxon>Methanoculleus</taxon>
    </lineage>
</organism>
<gene>
    <name evidence="1" type="ORF">SZ63_07605</name>
</gene>
<dbReference type="EMBL" id="JXOJ01000003">
    <property type="protein sequence ID" value="KLK87883.1"/>
    <property type="molecule type" value="Genomic_DNA"/>
</dbReference>
<accession>A0A0H1QY75</accession>
<sequence length="411" mass="47727">MPFKKIIFLAYPGINFKRITRQLKAIDPFFKKELTDISIRDLSYSLQQTHNCHTIDLPKPIEQLDEPIDQLIIEDTSFDVAVREELTNERNAHDDDERQEIITLKSIWDRLKDRSARKEKLSFSNRYCPHSNRDMLSIKVQFDNGTTEQIAFSKDTLIRRKTDGLYLLCPVEDLKTGDEILYIETSDKLTIDNYVLNDFFDTQDLSIEQILEPFTCLKIFYNALKSINQQETNTMSELEKIYWLSDEEKEKLVITITSLVNPYNEDNLINEVEKNIFWAPVISFNELEEIFGEGNNIITYSKLYKVAKKLGISIAENTFKQYCSLALNEQNHYYFKNPDDLFALGRLIGHTEICDDYEMINEMGRKVGRILQIIGRSISRVTSGNSELLSELDMGIEGLIKKCVVVNETDS</sequence>
<dbReference type="Proteomes" id="UP000035301">
    <property type="component" value="Unassembled WGS sequence"/>
</dbReference>
<keyword evidence="2" id="KW-1185">Reference proteome</keyword>
<comment type="caution">
    <text evidence="1">The sequence shown here is derived from an EMBL/GenBank/DDBJ whole genome shotgun (WGS) entry which is preliminary data.</text>
</comment>
<name>A0A0H1QY75_9EURY</name>
<evidence type="ECO:0000313" key="2">
    <source>
        <dbReference type="Proteomes" id="UP000035301"/>
    </source>
</evidence>
<evidence type="ECO:0000313" key="1">
    <source>
        <dbReference type="EMBL" id="KLK87883.1"/>
    </source>
</evidence>
<protein>
    <submittedName>
        <fullName evidence="1">Uncharacterized protein</fullName>
    </submittedName>
</protein>